<feature type="region of interest" description="Disordered" evidence="1">
    <location>
        <begin position="1"/>
        <end position="33"/>
    </location>
</feature>
<feature type="compositionally biased region" description="Low complexity" evidence="1">
    <location>
        <begin position="245"/>
        <end position="260"/>
    </location>
</feature>
<evidence type="ECO:0000313" key="3">
    <source>
        <dbReference type="Proteomes" id="UP000298030"/>
    </source>
</evidence>
<feature type="non-terminal residue" evidence="2">
    <location>
        <position position="324"/>
    </location>
</feature>
<dbReference type="OrthoDB" id="2546621at2759"/>
<accession>A0A4Y7SIP7</accession>
<sequence>MDPTDPLADTAAPRYAIESDEEEDEPNPLRTSIAAPAKVPEIKIIGLDESAHGRPLIIASGRAGAFWARGADLGEQQGGVYVDKIQVGLLFIPASLSPSSSSSPAPLVLISSPFSPSPSPSNTPTPPSSSPPCDPPASRSSTPTAPPPTPPKRQATSMMHLCGLSRFRLGRTRIGKWKGPKGGRRGWTYTPSPHRTSSNRQRLRSSSRFKSPPSPPHPLHHQQQTHHQQPYSSPPFNTPPRLQKLSFHPLPLPPSSLVLPRNTKTTRIPGPLSSCPPSLEACSSSSGSLGRMRSGKSVHKEGRGRGHPWWLRGGVRLGRGGCTC</sequence>
<comment type="caution">
    <text evidence="2">The sequence shown here is derived from an EMBL/GenBank/DDBJ whole genome shotgun (WGS) entry which is preliminary data.</text>
</comment>
<evidence type="ECO:0000256" key="1">
    <source>
        <dbReference type="SAM" id="MobiDB-lite"/>
    </source>
</evidence>
<feature type="region of interest" description="Disordered" evidence="1">
    <location>
        <begin position="114"/>
        <end position="157"/>
    </location>
</feature>
<evidence type="ECO:0000313" key="2">
    <source>
        <dbReference type="EMBL" id="TEB21770.1"/>
    </source>
</evidence>
<name>A0A4Y7SIP7_COPMI</name>
<dbReference type="STRING" id="71717.A0A4Y7SIP7"/>
<organism evidence="2 3">
    <name type="scientific">Coprinellus micaceus</name>
    <name type="common">Glistening ink-cap mushroom</name>
    <name type="synonym">Coprinus micaceus</name>
    <dbReference type="NCBI Taxonomy" id="71717"/>
    <lineage>
        <taxon>Eukaryota</taxon>
        <taxon>Fungi</taxon>
        <taxon>Dikarya</taxon>
        <taxon>Basidiomycota</taxon>
        <taxon>Agaricomycotina</taxon>
        <taxon>Agaricomycetes</taxon>
        <taxon>Agaricomycetidae</taxon>
        <taxon>Agaricales</taxon>
        <taxon>Agaricineae</taxon>
        <taxon>Psathyrellaceae</taxon>
        <taxon>Coprinellus</taxon>
    </lineage>
</organism>
<feature type="compositionally biased region" description="Basic residues" evidence="1">
    <location>
        <begin position="171"/>
        <end position="184"/>
    </location>
</feature>
<feature type="region of interest" description="Disordered" evidence="1">
    <location>
        <begin position="171"/>
        <end position="304"/>
    </location>
</feature>
<dbReference type="Proteomes" id="UP000298030">
    <property type="component" value="Unassembled WGS sequence"/>
</dbReference>
<reference evidence="2 3" key="1">
    <citation type="journal article" date="2019" name="Nat. Ecol. Evol.">
        <title>Megaphylogeny resolves global patterns of mushroom evolution.</title>
        <authorList>
            <person name="Varga T."/>
            <person name="Krizsan K."/>
            <person name="Foldi C."/>
            <person name="Dima B."/>
            <person name="Sanchez-Garcia M."/>
            <person name="Sanchez-Ramirez S."/>
            <person name="Szollosi G.J."/>
            <person name="Szarkandi J.G."/>
            <person name="Papp V."/>
            <person name="Albert L."/>
            <person name="Andreopoulos W."/>
            <person name="Angelini C."/>
            <person name="Antonin V."/>
            <person name="Barry K.W."/>
            <person name="Bougher N.L."/>
            <person name="Buchanan P."/>
            <person name="Buyck B."/>
            <person name="Bense V."/>
            <person name="Catcheside P."/>
            <person name="Chovatia M."/>
            <person name="Cooper J."/>
            <person name="Damon W."/>
            <person name="Desjardin D."/>
            <person name="Finy P."/>
            <person name="Geml J."/>
            <person name="Haridas S."/>
            <person name="Hughes K."/>
            <person name="Justo A."/>
            <person name="Karasinski D."/>
            <person name="Kautmanova I."/>
            <person name="Kiss B."/>
            <person name="Kocsube S."/>
            <person name="Kotiranta H."/>
            <person name="LaButti K.M."/>
            <person name="Lechner B.E."/>
            <person name="Liimatainen K."/>
            <person name="Lipzen A."/>
            <person name="Lukacs Z."/>
            <person name="Mihaltcheva S."/>
            <person name="Morgado L.N."/>
            <person name="Niskanen T."/>
            <person name="Noordeloos M.E."/>
            <person name="Ohm R.A."/>
            <person name="Ortiz-Santana B."/>
            <person name="Ovrebo C."/>
            <person name="Racz N."/>
            <person name="Riley R."/>
            <person name="Savchenko A."/>
            <person name="Shiryaev A."/>
            <person name="Soop K."/>
            <person name="Spirin V."/>
            <person name="Szebenyi C."/>
            <person name="Tomsovsky M."/>
            <person name="Tulloss R.E."/>
            <person name="Uehling J."/>
            <person name="Grigoriev I.V."/>
            <person name="Vagvolgyi C."/>
            <person name="Papp T."/>
            <person name="Martin F.M."/>
            <person name="Miettinen O."/>
            <person name="Hibbett D.S."/>
            <person name="Nagy L.G."/>
        </authorList>
    </citation>
    <scope>NUCLEOTIDE SEQUENCE [LARGE SCALE GENOMIC DNA]</scope>
    <source>
        <strain evidence="2 3">FP101781</strain>
    </source>
</reference>
<dbReference type="EMBL" id="QPFP01000103">
    <property type="protein sequence ID" value="TEB21770.1"/>
    <property type="molecule type" value="Genomic_DNA"/>
</dbReference>
<keyword evidence="3" id="KW-1185">Reference proteome</keyword>
<gene>
    <name evidence="2" type="ORF">FA13DRAFT_1741598</name>
</gene>
<proteinExistence type="predicted"/>
<feature type="compositionally biased region" description="Pro residues" evidence="1">
    <location>
        <begin position="115"/>
        <end position="135"/>
    </location>
</feature>
<dbReference type="AlphaFoldDB" id="A0A4Y7SIP7"/>
<feature type="compositionally biased region" description="Low complexity" evidence="1">
    <location>
        <begin position="271"/>
        <end position="292"/>
    </location>
</feature>
<protein>
    <submittedName>
        <fullName evidence="2">Uncharacterized protein</fullName>
    </submittedName>
</protein>